<sequence length="147" mass="16940">MRKAGKIILFLCVIAFISLYLFYARGEAELVCDKARQVVKGDFIMHIRVEDLEDGFKVFRSIQYTGDKPVEMKHQTPLVSLSFKNRNHDYTGSHITKTLRKGSIYHPQKPKTFQDPTPGEYNLYCESAFTVDGKEVAINLKEKLTFE</sequence>
<reference evidence="1 2" key="1">
    <citation type="submission" date="2019-05" db="EMBL/GenBank/DDBJ databases">
        <title>Genomic analysis of Lentibacillus sp. NKC220-2.</title>
        <authorList>
            <person name="Oh Y.J."/>
        </authorList>
    </citation>
    <scope>NUCLEOTIDE SEQUENCE [LARGE SCALE GENOMIC DNA]</scope>
    <source>
        <strain evidence="1 2">NKC220-2</strain>
    </source>
</reference>
<dbReference type="Proteomes" id="UP000306980">
    <property type="component" value="Unassembled WGS sequence"/>
</dbReference>
<comment type="caution">
    <text evidence="1">The sequence shown here is derived from an EMBL/GenBank/DDBJ whole genome shotgun (WGS) entry which is preliminary data.</text>
</comment>
<gene>
    <name evidence="1" type="ORF">FFL34_15905</name>
</gene>
<dbReference type="EMBL" id="VCIA01000001">
    <property type="protein sequence ID" value="TMN23414.1"/>
    <property type="molecule type" value="Genomic_DNA"/>
</dbReference>
<name>A0A5S3QN91_9BACI</name>
<dbReference type="AlphaFoldDB" id="A0A5S3QN91"/>
<proteinExistence type="predicted"/>
<protein>
    <submittedName>
        <fullName evidence="1">Uncharacterized protein</fullName>
    </submittedName>
</protein>
<organism evidence="1 2">
    <name type="scientific">Lentibacillus cibarius</name>
    <dbReference type="NCBI Taxonomy" id="2583219"/>
    <lineage>
        <taxon>Bacteria</taxon>
        <taxon>Bacillati</taxon>
        <taxon>Bacillota</taxon>
        <taxon>Bacilli</taxon>
        <taxon>Bacillales</taxon>
        <taxon>Bacillaceae</taxon>
        <taxon>Lentibacillus</taxon>
    </lineage>
</organism>
<dbReference type="OrthoDB" id="2969671at2"/>
<evidence type="ECO:0000313" key="1">
    <source>
        <dbReference type="EMBL" id="TMN23414.1"/>
    </source>
</evidence>
<dbReference type="RefSeq" id="WP_138604304.1">
    <property type="nucleotide sequence ID" value="NZ_VCIA01000001.1"/>
</dbReference>
<evidence type="ECO:0000313" key="2">
    <source>
        <dbReference type="Proteomes" id="UP000306980"/>
    </source>
</evidence>
<accession>A0A5S3QN91</accession>